<name>A0A2D4N189_9SAUR</name>
<reference evidence="4" key="1">
    <citation type="submission" date="2017-07" db="EMBL/GenBank/DDBJ databases">
        <authorList>
            <person name="Mikheyev A."/>
            <person name="Grau M."/>
        </authorList>
    </citation>
    <scope>NUCLEOTIDE SEQUENCE</scope>
    <source>
        <tissue evidence="4">Venom_gland</tissue>
    </source>
</reference>
<evidence type="ECO:0000259" key="3">
    <source>
        <dbReference type="Pfam" id="PF14077"/>
    </source>
</evidence>
<keyword evidence="1" id="KW-0175">Coiled coil</keyword>
<reference evidence="4" key="2">
    <citation type="submission" date="2017-11" db="EMBL/GenBank/DDBJ databases">
        <title>Coralsnake Venomics: Analyses of Venom Gland Transcriptomes and Proteomes of Six Brazilian Taxa.</title>
        <authorList>
            <person name="Aird S.D."/>
            <person name="Jorge da Silva N."/>
            <person name="Qiu L."/>
            <person name="Villar-Briones A."/>
            <person name="Aparecida-Saddi V."/>
            <person name="Campos-Telles M.P."/>
            <person name="Grau M."/>
            <person name="Mikheyev A.S."/>
        </authorList>
    </citation>
    <scope>NUCLEOTIDE SEQUENCE</scope>
    <source>
        <tissue evidence="4">Venom_gland</tissue>
    </source>
</reference>
<dbReference type="EMBL" id="IACM01135753">
    <property type="protein sequence ID" value="LAB39452.1"/>
    <property type="molecule type" value="Transcribed_RNA"/>
</dbReference>
<evidence type="ECO:0000313" key="4">
    <source>
        <dbReference type="EMBL" id="LAB39452.1"/>
    </source>
</evidence>
<sequence length="107" mass="12223">MLNPDSKPRIPLPKFSRHLHSTENMENSAGEGLTLCLGLHQKGSGESYLERTERLYLQMCSTREKNLRGDQEQLKIQVTELEEEVNTLRKINKSLFDFSSSIITSAK</sequence>
<dbReference type="InterPro" id="IPR026987">
    <property type="entry name" value="WDR18_C"/>
</dbReference>
<dbReference type="Pfam" id="PF14077">
    <property type="entry name" value="WDR18_C"/>
    <property type="match status" value="1"/>
</dbReference>
<evidence type="ECO:0000256" key="2">
    <source>
        <dbReference type="SAM" id="MobiDB-lite"/>
    </source>
</evidence>
<dbReference type="AlphaFoldDB" id="A0A2D4N189"/>
<organism evidence="4">
    <name type="scientific">Micrurus spixii</name>
    <name type="common">Amazon coral snake</name>
    <dbReference type="NCBI Taxonomy" id="129469"/>
    <lineage>
        <taxon>Eukaryota</taxon>
        <taxon>Metazoa</taxon>
        <taxon>Chordata</taxon>
        <taxon>Craniata</taxon>
        <taxon>Vertebrata</taxon>
        <taxon>Euteleostomi</taxon>
        <taxon>Lepidosauria</taxon>
        <taxon>Squamata</taxon>
        <taxon>Bifurcata</taxon>
        <taxon>Unidentata</taxon>
        <taxon>Episquamata</taxon>
        <taxon>Toxicofera</taxon>
        <taxon>Serpentes</taxon>
        <taxon>Colubroidea</taxon>
        <taxon>Elapidae</taxon>
        <taxon>Elapinae</taxon>
        <taxon>Micrurus</taxon>
    </lineage>
</organism>
<feature type="coiled-coil region" evidence="1">
    <location>
        <begin position="64"/>
        <end position="91"/>
    </location>
</feature>
<proteinExistence type="predicted"/>
<feature type="region of interest" description="Disordered" evidence="2">
    <location>
        <begin position="1"/>
        <end position="27"/>
    </location>
</feature>
<accession>A0A2D4N189</accession>
<evidence type="ECO:0000256" key="1">
    <source>
        <dbReference type="SAM" id="Coils"/>
    </source>
</evidence>
<protein>
    <recommendedName>
        <fullName evidence="3">WD repeat-containing protein 18 C-terminal domain-containing protein</fullName>
    </recommendedName>
</protein>
<feature type="domain" description="WD repeat-containing protein 18 C-terminal" evidence="3">
    <location>
        <begin position="59"/>
        <end position="104"/>
    </location>
</feature>